<name>A0A316YZA0_9BASI</name>
<protein>
    <recommendedName>
        <fullName evidence="5">Myb-like domain-containing protein</fullName>
    </recommendedName>
</protein>
<dbReference type="AlphaFoldDB" id="A0A316YZA0"/>
<dbReference type="CDD" id="cd11660">
    <property type="entry name" value="SANT_TRF"/>
    <property type="match status" value="1"/>
</dbReference>
<dbReference type="EMBL" id="KZ819313">
    <property type="protein sequence ID" value="PWN94462.1"/>
    <property type="molecule type" value="Genomic_DNA"/>
</dbReference>
<evidence type="ECO:0000256" key="3">
    <source>
        <dbReference type="ARBA" id="ARBA00023242"/>
    </source>
</evidence>
<dbReference type="InterPro" id="IPR044597">
    <property type="entry name" value="SMH1-6"/>
</dbReference>
<evidence type="ECO:0000256" key="4">
    <source>
        <dbReference type="SAM" id="MobiDB-lite"/>
    </source>
</evidence>
<sequence>MQPPLQVGTAGVAAGPGTDAGFAADEPPAPDVPPDDRRFSTTTHAQQASGDSAAPLPALDLQATAAAILASRAVFSDDAPAAAPLERAYSSTGSAGTERTADGTDDAAAAAPASGEGALRIEKLHQQERHMWDAEETQALVDGCNKHGIGNWKAILSDPELSERFSGRTPGDLKDRFRTYFPDAYHELVSGAAAAA</sequence>
<evidence type="ECO:0000313" key="6">
    <source>
        <dbReference type="EMBL" id="PWN94462.1"/>
    </source>
</evidence>
<feature type="compositionally biased region" description="Low complexity" evidence="4">
    <location>
        <begin position="7"/>
        <end position="26"/>
    </location>
</feature>
<dbReference type="GO" id="GO:0005634">
    <property type="term" value="C:nucleus"/>
    <property type="evidence" value="ECO:0007669"/>
    <property type="project" value="UniProtKB-SubCell"/>
</dbReference>
<dbReference type="SUPFAM" id="SSF46689">
    <property type="entry name" value="Homeodomain-like"/>
    <property type="match status" value="1"/>
</dbReference>
<keyword evidence="2" id="KW-0238">DNA-binding</keyword>
<evidence type="ECO:0000256" key="1">
    <source>
        <dbReference type="ARBA" id="ARBA00004123"/>
    </source>
</evidence>
<feature type="region of interest" description="Disordered" evidence="4">
    <location>
        <begin position="1"/>
        <end position="55"/>
    </location>
</feature>
<dbReference type="Gene3D" id="1.10.10.60">
    <property type="entry name" value="Homeodomain-like"/>
    <property type="match status" value="1"/>
</dbReference>
<proteinExistence type="predicted"/>
<evidence type="ECO:0000259" key="5">
    <source>
        <dbReference type="PROSITE" id="PS50090"/>
    </source>
</evidence>
<reference evidence="6 7" key="1">
    <citation type="journal article" date="2018" name="Mol. Biol. Evol.">
        <title>Broad Genomic Sampling Reveals a Smut Pathogenic Ancestry of the Fungal Clade Ustilaginomycotina.</title>
        <authorList>
            <person name="Kijpornyongpan T."/>
            <person name="Mondo S.J."/>
            <person name="Barry K."/>
            <person name="Sandor L."/>
            <person name="Lee J."/>
            <person name="Lipzen A."/>
            <person name="Pangilinan J."/>
            <person name="LaButti K."/>
            <person name="Hainaut M."/>
            <person name="Henrissat B."/>
            <person name="Grigoriev I.V."/>
            <person name="Spatafora J.W."/>
            <person name="Aime M.C."/>
        </authorList>
    </citation>
    <scope>NUCLEOTIDE SEQUENCE [LARGE SCALE GENOMIC DNA]</scope>
    <source>
        <strain evidence="6 7">MCA 4186</strain>
    </source>
</reference>
<dbReference type="InterPro" id="IPR001005">
    <property type="entry name" value="SANT/Myb"/>
</dbReference>
<dbReference type="Pfam" id="PF00249">
    <property type="entry name" value="Myb_DNA-binding"/>
    <property type="match status" value="1"/>
</dbReference>
<dbReference type="Proteomes" id="UP000245946">
    <property type="component" value="Unassembled WGS sequence"/>
</dbReference>
<feature type="compositionally biased region" description="Polar residues" evidence="4">
    <location>
        <begin position="40"/>
        <end position="50"/>
    </location>
</feature>
<dbReference type="PANTHER" id="PTHR46267:SF15">
    <property type="entry name" value="WINGED HELIX-TURN-HELIX TRANSCRIPTION REPRESSOR DNA-BINDING PROTEIN-RELATED"/>
    <property type="match status" value="1"/>
</dbReference>
<comment type="subcellular location">
    <subcellularLocation>
        <location evidence="1">Nucleus</location>
    </subcellularLocation>
</comment>
<dbReference type="RefSeq" id="XP_025594741.1">
    <property type="nucleotide sequence ID" value="XM_025740426.1"/>
</dbReference>
<dbReference type="STRING" id="58919.A0A316YZA0"/>
<dbReference type="OrthoDB" id="608866at2759"/>
<dbReference type="InterPro" id="IPR009057">
    <property type="entry name" value="Homeodomain-like_sf"/>
</dbReference>
<gene>
    <name evidence="6" type="ORF">FA09DRAFT_302981</name>
</gene>
<dbReference type="GeneID" id="37267972"/>
<feature type="compositionally biased region" description="Low complexity" evidence="4">
    <location>
        <begin position="106"/>
        <end position="116"/>
    </location>
</feature>
<dbReference type="PANTHER" id="PTHR46267">
    <property type="entry name" value="SINGLE MYB HISTONE 4"/>
    <property type="match status" value="1"/>
</dbReference>
<keyword evidence="7" id="KW-1185">Reference proteome</keyword>
<evidence type="ECO:0000256" key="2">
    <source>
        <dbReference type="ARBA" id="ARBA00023125"/>
    </source>
</evidence>
<evidence type="ECO:0000313" key="7">
    <source>
        <dbReference type="Proteomes" id="UP000245946"/>
    </source>
</evidence>
<feature type="region of interest" description="Disordered" evidence="4">
    <location>
        <begin position="87"/>
        <end position="116"/>
    </location>
</feature>
<feature type="domain" description="Myb-like" evidence="5">
    <location>
        <begin position="124"/>
        <end position="181"/>
    </location>
</feature>
<accession>A0A316YZA0</accession>
<dbReference type="SMART" id="SM00717">
    <property type="entry name" value="SANT"/>
    <property type="match status" value="1"/>
</dbReference>
<dbReference type="PROSITE" id="PS50090">
    <property type="entry name" value="MYB_LIKE"/>
    <property type="match status" value="1"/>
</dbReference>
<keyword evidence="3" id="KW-0539">Nucleus</keyword>
<dbReference type="GO" id="GO:0003691">
    <property type="term" value="F:double-stranded telomeric DNA binding"/>
    <property type="evidence" value="ECO:0007669"/>
    <property type="project" value="InterPro"/>
</dbReference>
<organism evidence="6 7">
    <name type="scientific">Tilletiopsis washingtonensis</name>
    <dbReference type="NCBI Taxonomy" id="58919"/>
    <lineage>
        <taxon>Eukaryota</taxon>
        <taxon>Fungi</taxon>
        <taxon>Dikarya</taxon>
        <taxon>Basidiomycota</taxon>
        <taxon>Ustilaginomycotina</taxon>
        <taxon>Exobasidiomycetes</taxon>
        <taxon>Entylomatales</taxon>
        <taxon>Entylomatales incertae sedis</taxon>
        <taxon>Tilletiopsis</taxon>
    </lineage>
</organism>